<dbReference type="Proteomes" id="UP001235712">
    <property type="component" value="Unassembled WGS sequence"/>
</dbReference>
<dbReference type="EMBL" id="JAUSQZ010000001">
    <property type="protein sequence ID" value="MDP9826885.1"/>
    <property type="molecule type" value="Genomic_DNA"/>
</dbReference>
<feature type="domain" description="Capsule synthesis protein CapA" evidence="3">
    <location>
        <begin position="47"/>
        <end position="292"/>
    </location>
</feature>
<feature type="compositionally biased region" description="Low complexity" evidence="2">
    <location>
        <begin position="24"/>
        <end position="34"/>
    </location>
</feature>
<proteinExistence type="inferred from homology"/>
<comment type="similarity">
    <text evidence="1">Belongs to the CapA family.</text>
</comment>
<dbReference type="InterPro" id="IPR029052">
    <property type="entry name" value="Metallo-depent_PP-like"/>
</dbReference>
<accession>A0ABT9P2H3</accession>
<dbReference type="SUPFAM" id="SSF56300">
    <property type="entry name" value="Metallo-dependent phosphatases"/>
    <property type="match status" value="1"/>
</dbReference>
<dbReference type="PANTHER" id="PTHR33393">
    <property type="entry name" value="POLYGLUTAMINE SYNTHESIS ACCESSORY PROTEIN RV0574C-RELATED"/>
    <property type="match status" value="1"/>
</dbReference>
<evidence type="ECO:0000259" key="3">
    <source>
        <dbReference type="SMART" id="SM00854"/>
    </source>
</evidence>
<dbReference type="SMART" id="SM00854">
    <property type="entry name" value="PGA_cap"/>
    <property type="match status" value="1"/>
</dbReference>
<protein>
    <submittedName>
        <fullName evidence="4">Poly-gamma-glutamate synthesis protein (Capsule biosynthesis protein)</fullName>
    </submittedName>
</protein>
<dbReference type="InterPro" id="IPR019079">
    <property type="entry name" value="Capsule_synth_CapA"/>
</dbReference>
<dbReference type="PANTHER" id="PTHR33393:SF13">
    <property type="entry name" value="PGA BIOSYNTHESIS PROTEIN CAPA"/>
    <property type="match status" value="1"/>
</dbReference>
<feature type="region of interest" description="Disordered" evidence="2">
    <location>
        <begin position="20"/>
        <end position="45"/>
    </location>
</feature>
<evidence type="ECO:0000256" key="2">
    <source>
        <dbReference type="SAM" id="MobiDB-lite"/>
    </source>
</evidence>
<dbReference type="Pfam" id="PF09587">
    <property type="entry name" value="PGA_cap"/>
    <property type="match status" value="1"/>
</dbReference>
<dbReference type="Gene3D" id="3.60.21.10">
    <property type="match status" value="1"/>
</dbReference>
<name>A0ABT9P2H3_9ACTN</name>
<evidence type="ECO:0000256" key="1">
    <source>
        <dbReference type="ARBA" id="ARBA00005662"/>
    </source>
</evidence>
<organism evidence="4 5">
    <name type="scientific">Kineosporia succinea</name>
    <dbReference type="NCBI Taxonomy" id="84632"/>
    <lineage>
        <taxon>Bacteria</taxon>
        <taxon>Bacillati</taxon>
        <taxon>Actinomycetota</taxon>
        <taxon>Actinomycetes</taxon>
        <taxon>Kineosporiales</taxon>
        <taxon>Kineosporiaceae</taxon>
        <taxon>Kineosporia</taxon>
    </lineage>
</organism>
<dbReference type="CDD" id="cd07381">
    <property type="entry name" value="MPP_CapA"/>
    <property type="match status" value="1"/>
</dbReference>
<reference evidence="4 5" key="1">
    <citation type="submission" date="2023-07" db="EMBL/GenBank/DDBJ databases">
        <title>Sequencing the genomes of 1000 actinobacteria strains.</title>
        <authorList>
            <person name="Klenk H.-P."/>
        </authorList>
    </citation>
    <scope>NUCLEOTIDE SEQUENCE [LARGE SCALE GENOMIC DNA]</scope>
    <source>
        <strain evidence="4 5">DSM 44388</strain>
    </source>
</reference>
<dbReference type="InterPro" id="IPR052169">
    <property type="entry name" value="CW_Biosynth-Accessory"/>
</dbReference>
<comment type="caution">
    <text evidence="4">The sequence shown here is derived from an EMBL/GenBank/DDBJ whole genome shotgun (WGS) entry which is preliminary data.</text>
</comment>
<evidence type="ECO:0000313" key="5">
    <source>
        <dbReference type="Proteomes" id="UP001235712"/>
    </source>
</evidence>
<gene>
    <name evidence="4" type="ORF">J2S57_002634</name>
</gene>
<evidence type="ECO:0000313" key="4">
    <source>
        <dbReference type="EMBL" id="MDP9826885.1"/>
    </source>
</evidence>
<keyword evidence="5" id="KW-1185">Reference proteome</keyword>
<sequence>MGVGLCLVLTSCSSGVLEDDPVAERSPAPAAPVASPSPTPPAGEQFSLVATGDVLLHKPLWHQAKRDGTDGEWNFAPMMDDVRPYVESADVGLCHLETPLAPAEGPYTSYPSFSGPPMIADALAEVGYDVCSTASNHTFDKGGAGVDRTLDKLDEVGLKHTGSARSAAEAKRLTMLRVNGVKVAFLSYTYGFNGIAYPSGQTWRANLLDEQAILDEARRARKAGAEVVVASLHWGTEYQQTPSDDQAYLAPKLARSGQIDLLISHHAHVVEPVQKIGRTWVVYGLGNLLADHDTPGKANAEGLLTRFTFSKAPGAKRFSVSKAEYVPLLMTKDQPHRVLDVRKALQTQEYGSTTRARLQQALRRTTKVVESMGGVRKGLVPAE</sequence>